<organism evidence="1">
    <name type="scientific">Caudovirales sp. ctaix4</name>
    <dbReference type="NCBI Taxonomy" id="2827635"/>
    <lineage>
        <taxon>Viruses</taxon>
        <taxon>Duplodnaviria</taxon>
        <taxon>Heunggongvirae</taxon>
        <taxon>Uroviricota</taxon>
        <taxon>Caudoviricetes</taxon>
    </lineage>
</organism>
<dbReference type="EMBL" id="BK032533">
    <property type="protein sequence ID" value="DAF46200.1"/>
    <property type="molecule type" value="Genomic_DNA"/>
</dbReference>
<proteinExistence type="predicted"/>
<evidence type="ECO:0000313" key="1">
    <source>
        <dbReference type="EMBL" id="DAF46200.1"/>
    </source>
</evidence>
<reference evidence="1" key="1">
    <citation type="journal article" date="2021" name="Proc. Natl. Acad. Sci. U.S.A.">
        <title>A Catalog of Tens of Thousands of Viruses from Human Metagenomes Reveals Hidden Associations with Chronic Diseases.</title>
        <authorList>
            <person name="Tisza M.J."/>
            <person name="Buck C.B."/>
        </authorList>
    </citation>
    <scope>NUCLEOTIDE SEQUENCE</scope>
    <source>
        <strain evidence="1">Ctaix4</strain>
    </source>
</reference>
<accession>A0A8S5S5J1</accession>
<name>A0A8S5S5J1_9CAUD</name>
<protein>
    <submittedName>
        <fullName evidence="1">Uncharacterized protein</fullName>
    </submittedName>
</protein>
<sequence length="265" mass="29341">MANEVAVIKGFQVVTGFEGMDEELMAELQDEMADLDDERGITARQIKIPSGGGIAFEVESDDPESPDSEKELEAVLVFTHRMNSYWEGDFGSSENKAPACSAIDAKKGVSFETGEVRDCENCPMNQYGSDGDGKACKNMRRMYLLLSGKPGVYLLSIPPTSLKDVNKQLARLMGNSKTPYTRMVLKFKLTKDKNKNGIAYSRVGIEKVGILPEEFYATTMAMRKELKEKYKEVAITSDDYNQTPVVDSDGFEAAGDIPEDLPFNH</sequence>